<dbReference type="GO" id="GO:0016887">
    <property type="term" value="F:ATP hydrolysis activity"/>
    <property type="evidence" value="ECO:0007669"/>
    <property type="project" value="InterPro"/>
</dbReference>
<reference evidence="2" key="1">
    <citation type="submission" date="2019-08" db="EMBL/GenBank/DDBJ databases">
        <authorList>
            <person name="Kucharzyk K."/>
            <person name="Murdoch R.W."/>
            <person name="Higgins S."/>
            <person name="Loffler F."/>
        </authorList>
    </citation>
    <scope>NUCLEOTIDE SEQUENCE</scope>
</reference>
<name>A0A644VRQ5_9ZZZZ</name>
<organism evidence="2">
    <name type="scientific">bioreactor metagenome</name>
    <dbReference type="NCBI Taxonomy" id="1076179"/>
    <lineage>
        <taxon>unclassified sequences</taxon>
        <taxon>metagenomes</taxon>
        <taxon>ecological metagenomes</taxon>
    </lineage>
</organism>
<dbReference type="InterPro" id="IPR010982">
    <property type="entry name" value="Lambda_DNA-bd_dom_sf"/>
</dbReference>
<feature type="domain" description="AAA+ ATPase" evidence="1">
    <location>
        <begin position="115"/>
        <end position="249"/>
    </location>
</feature>
<dbReference type="InterPro" id="IPR049945">
    <property type="entry name" value="AAA_22"/>
</dbReference>
<dbReference type="PANTHER" id="PTHR35894">
    <property type="entry name" value="GENERAL SECRETION PATHWAY PROTEIN A-RELATED"/>
    <property type="match status" value="1"/>
</dbReference>
<dbReference type="Pfam" id="PF13401">
    <property type="entry name" value="AAA_22"/>
    <property type="match status" value="1"/>
</dbReference>
<gene>
    <name evidence="2" type="ORF">SDC9_40206</name>
</gene>
<proteinExistence type="predicted"/>
<dbReference type="InterPro" id="IPR027417">
    <property type="entry name" value="P-loop_NTPase"/>
</dbReference>
<dbReference type="PANTHER" id="PTHR35894:SF1">
    <property type="entry name" value="PHOSPHORIBULOKINASE _ URIDINE KINASE FAMILY"/>
    <property type="match status" value="1"/>
</dbReference>
<dbReference type="InterPro" id="IPR052026">
    <property type="entry name" value="ExeA_AAA_ATPase_DNA-bind"/>
</dbReference>
<dbReference type="EMBL" id="VSSQ01000412">
    <property type="protein sequence ID" value="MPL94058.1"/>
    <property type="molecule type" value="Genomic_DNA"/>
</dbReference>
<dbReference type="GO" id="GO:0003677">
    <property type="term" value="F:DNA binding"/>
    <property type="evidence" value="ECO:0007669"/>
    <property type="project" value="InterPro"/>
</dbReference>
<dbReference type="Gene3D" id="3.40.50.300">
    <property type="entry name" value="P-loop containing nucleotide triphosphate hydrolases"/>
    <property type="match status" value="1"/>
</dbReference>
<evidence type="ECO:0000313" key="2">
    <source>
        <dbReference type="EMBL" id="MPL94058.1"/>
    </source>
</evidence>
<dbReference type="SMART" id="SM00382">
    <property type="entry name" value="AAA"/>
    <property type="match status" value="1"/>
</dbReference>
<dbReference type="CDD" id="cd00093">
    <property type="entry name" value="HTH_XRE"/>
    <property type="match status" value="1"/>
</dbReference>
<dbReference type="Gene3D" id="1.10.260.40">
    <property type="entry name" value="lambda repressor-like DNA-binding domains"/>
    <property type="match status" value="1"/>
</dbReference>
<dbReference type="SUPFAM" id="SSF52540">
    <property type="entry name" value="P-loop containing nucleoside triphosphate hydrolases"/>
    <property type="match status" value="1"/>
</dbReference>
<dbReference type="InterPro" id="IPR003593">
    <property type="entry name" value="AAA+_ATPase"/>
</dbReference>
<dbReference type="InterPro" id="IPR001387">
    <property type="entry name" value="Cro/C1-type_HTH"/>
</dbReference>
<comment type="caution">
    <text evidence="2">The sequence shown here is derived from an EMBL/GenBank/DDBJ whole genome shotgun (WGS) entry which is preliminary data.</text>
</comment>
<dbReference type="AlphaFoldDB" id="A0A644VRQ5"/>
<evidence type="ECO:0000259" key="1">
    <source>
        <dbReference type="SMART" id="SM00382"/>
    </source>
</evidence>
<sequence>MAEALHNYSDSGSIYERDPRSADDLRAALRDLQKYGITYAQVAEATGVNRSTISLFVNKGELTSFSNLDKLQTFVDEKKAEMPARSADPEVQTIGLWQTEEFTAAMGWLRYVWAHRKMGVLIGAPGTGKTTILREFKREVPGAVCIEAMPNMRCRDLFNAIADGAGIPLGKGNTYERFATLLDGLRGRSDVMILVDEAEYLHKWDADKFEYLRKIWDNTGTPVVLCGTSALELILTRGAGRQNLAQLYRRKYELQLKGLTAKAAMPHLRQYNLTTDAAELLAQIGSDTEHGGLGNLIEILELCLETAAGGQINADMVRSAKRHKLMYSR</sequence>
<dbReference type="SUPFAM" id="SSF47413">
    <property type="entry name" value="lambda repressor-like DNA-binding domains"/>
    <property type="match status" value="1"/>
</dbReference>
<protein>
    <recommendedName>
        <fullName evidence="1">AAA+ ATPase domain-containing protein</fullName>
    </recommendedName>
</protein>
<accession>A0A644VRQ5</accession>